<dbReference type="PANTHER" id="PTHR43000">
    <property type="entry name" value="DTDP-D-GLUCOSE 4,6-DEHYDRATASE-RELATED"/>
    <property type="match status" value="1"/>
</dbReference>
<dbReference type="EMBL" id="BARU01003704">
    <property type="protein sequence ID" value="GAH26504.1"/>
    <property type="molecule type" value="Genomic_DNA"/>
</dbReference>
<accession>X1FAV6</accession>
<evidence type="ECO:0000313" key="3">
    <source>
        <dbReference type="EMBL" id="GAH26504.1"/>
    </source>
</evidence>
<gene>
    <name evidence="3" type="ORF">S03H2_07852</name>
</gene>
<feature type="domain" description="NAD-dependent epimerase/dehydratase" evidence="2">
    <location>
        <begin position="112"/>
        <end position="238"/>
    </location>
</feature>
<dbReference type="SUPFAM" id="SSF51735">
    <property type="entry name" value="NAD(P)-binding Rossmann-fold domains"/>
    <property type="match status" value="1"/>
</dbReference>
<dbReference type="Gene3D" id="3.90.25.10">
    <property type="entry name" value="UDP-galactose 4-epimerase, domain 1"/>
    <property type="match status" value="1"/>
</dbReference>
<comment type="similarity">
    <text evidence="1">Belongs to the NAD(P)-dependent epimerase/dehydratase family.</text>
</comment>
<proteinExistence type="inferred from homology"/>
<dbReference type="InterPro" id="IPR001509">
    <property type="entry name" value="Epimerase_deHydtase"/>
</dbReference>
<dbReference type="CDD" id="cd08946">
    <property type="entry name" value="SDR_e"/>
    <property type="match status" value="1"/>
</dbReference>
<evidence type="ECO:0000256" key="1">
    <source>
        <dbReference type="ARBA" id="ARBA00007637"/>
    </source>
</evidence>
<comment type="caution">
    <text evidence="3">The sequence shown here is derived from an EMBL/GenBank/DDBJ whole genome shotgun (WGS) entry which is preliminary data.</text>
</comment>
<organism evidence="3">
    <name type="scientific">marine sediment metagenome</name>
    <dbReference type="NCBI Taxonomy" id="412755"/>
    <lineage>
        <taxon>unclassified sequences</taxon>
        <taxon>metagenomes</taxon>
        <taxon>ecological metagenomes</taxon>
    </lineage>
</organism>
<protein>
    <recommendedName>
        <fullName evidence="2">NAD-dependent epimerase/dehydratase domain-containing protein</fullName>
    </recommendedName>
</protein>
<dbReference type="Gene3D" id="3.40.50.720">
    <property type="entry name" value="NAD(P)-binding Rossmann-like Domain"/>
    <property type="match status" value="1"/>
</dbReference>
<dbReference type="InterPro" id="IPR036291">
    <property type="entry name" value="NAD(P)-bd_dom_sf"/>
</dbReference>
<feature type="non-terminal residue" evidence="3">
    <location>
        <position position="240"/>
    </location>
</feature>
<dbReference type="AlphaFoldDB" id="X1FAV6"/>
<dbReference type="Pfam" id="PF01370">
    <property type="entry name" value="Epimerase"/>
    <property type="match status" value="1"/>
</dbReference>
<sequence>MSELLKGIIPIEKKFLQNNNLFALEYREGYVFGRTMRRRILQYKPWPLLEDDGVTAIDIAASTHEPEVRFRDRPRGSENDILYLSSTTKAGLPWFLHGAFGLKPQYMNMYLRFPEGDVMGTTAVLEACRQLEVERVLIMNTDKVYGEKLGATVEDPYQPGEPYATSKSCQGFIAWSYMDTYDMDVVIPHSCNAFGYDPYSSRIFPNTIKACMRGEQPLIFENDSSIREYVYIDDLVGALK</sequence>
<reference evidence="3" key="1">
    <citation type="journal article" date="2014" name="Front. Microbiol.">
        <title>High frequency of phylogenetically diverse reductive dehalogenase-homologous genes in deep subseafloor sedimentary metagenomes.</title>
        <authorList>
            <person name="Kawai M."/>
            <person name="Futagami T."/>
            <person name="Toyoda A."/>
            <person name="Takaki Y."/>
            <person name="Nishi S."/>
            <person name="Hori S."/>
            <person name="Arai W."/>
            <person name="Tsubouchi T."/>
            <person name="Morono Y."/>
            <person name="Uchiyama I."/>
            <person name="Ito T."/>
            <person name="Fujiyama A."/>
            <person name="Inagaki F."/>
            <person name="Takami H."/>
        </authorList>
    </citation>
    <scope>NUCLEOTIDE SEQUENCE</scope>
    <source>
        <strain evidence="3">Expedition CK06-06</strain>
    </source>
</reference>
<name>X1FAV6_9ZZZZ</name>
<evidence type="ECO:0000259" key="2">
    <source>
        <dbReference type="Pfam" id="PF01370"/>
    </source>
</evidence>